<gene>
    <name evidence="2" type="ORF">DealDRAFT_1825</name>
</gene>
<keyword evidence="3" id="KW-1185">Reference proteome</keyword>
<proteinExistence type="inferred from homology"/>
<organism evidence="2 3">
    <name type="scientific">Dethiobacter alkaliphilus AHT 1</name>
    <dbReference type="NCBI Taxonomy" id="555088"/>
    <lineage>
        <taxon>Bacteria</taxon>
        <taxon>Bacillati</taxon>
        <taxon>Bacillota</taxon>
        <taxon>Dethiobacteria</taxon>
        <taxon>Dethiobacterales</taxon>
        <taxon>Dethiobacteraceae</taxon>
        <taxon>Dethiobacter</taxon>
    </lineage>
</organism>
<comment type="similarity">
    <text evidence="1">Belongs to the asp23 family.</text>
</comment>
<dbReference type="EMBL" id="ACJM01000008">
    <property type="protein sequence ID" value="EEG77368.1"/>
    <property type="molecule type" value="Genomic_DNA"/>
</dbReference>
<reference evidence="2 3" key="1">
    <citation type="submission" date="2009-02" db="EMBL/GenBank/DDBJ databases">
        <title>Sequencing of the draft genome and assembly of Dethiobacter alkaliphilus AHT 1.</title>
        <authorList>
            <consortium name="US DOE Joint Genome Institute (JGI-PGF)"/>
            <person name="Lucas S."/>
            <person name="Copeland A."/>
            <person name="Lapidus A."/>
            <person name="Glavina del Rio T."/>
            <person name="Dalin E."/>
            <person name="Tice H."/>
            <person name="Bruce D."/>
            <person name="Goodwin L."/>
            <person name="Pitluck S."/>
            <person name="Larimer F."/>
            <person name="Land M.L."/>
            <person name="Hauser L."/>
            <person name="Muyzer G."/>
        </authorList>
    </citation>
    <scope>NUCLEOTIDE SEQUENCE [LARGE SCALE GENOMIC DNA]</scope>
    <source>
        <strain evidence="2 3">AHT 1</strain>
    </source>
</reference>
<dbReference type="eggNOG" id="COG1302">
    <property type="taxonomic scope" value="Bacteria"/>
</dbReference>
<sequence length="282" mass="31543">MQVFALIGASGTGKSHRASYLAFKHNIPLIIDDGLLIHGSQVMAGKSAKREATKIGAVKRAIFHDDKHALEVKAEIKRAGADKILILGTSVKMAHRIAERLNLPAPQKIITIEEIASPRAINKARELRSKENRHVIPIPTFAIKKDFPGYLIDPLRSFWGKNHREDTKKVVIERSIVRPIYSSLGRFYIAEHVISEMVGFVAAKVPGVSRIRKIEVISKPDGASLEIEVNIYYRQNIPQVLQEVQRVVKEVIEHLTGFNLHSIQVTARRIDLPADLQDEPTA</sequence>
<dbReference type="Proteomes" id="UP000006443">
    <property type="component" value="Unassembled WGS sequence"/>
</dbReference>
<comment type="caution">
    <text evidence="2">The sequence shown here is derived from an EMBL/GenBank/DDBJ whole genome shotgun (WGS) entry which is preliminary data.</text>
</comment>
<dbReference type="InterPro" id="IPR005531">
    <property type="entry name" value="Asp23"/>
</dbReference>
<dbReference type="SUPFAM" id="SSF52540">
    <property type="entry name" value="P-loop containing nucleoside triphosphate hydrolases"/>
    <property type="match status" value="1"/>
</dbReference>
<dbReference type="InterPro" id="IPR027417">
    <property type="entry name" value="P-loop_NTPase"/>
</dbReference>
<dbReference type="Pfam" id="PF03780">
    <property type="entry name" value="Asp23"/>
    <property type="match status" value="1"/>
</dbReference>
<dbReference type="RefSeq" id="WP_008516764.1">
    <property type="nucleotide sequence ID" value="NZ_ACJM01000008.1"/>
</dbReference>
<evidence type="ECO:0008006" key="4">
    <source>
        <dbReference type="Google" id="ProtNLM"/>
    </source>
</evidence>
<dbReference type="AlphaFoldDB" id="C0GH66"/>
<dbReference type="STRING" id="555088.DealDRAFT_1825"/>
<evidence type="ECO:0000313" key="2">
    <source>
        <dbReference type="EMBL" id="EEG77368.1"/>
    </source>
</evidence>
<protein>
    <recommendedName>
        <fullName evidence="4">Asp23/Gls24 family envelope stress response protein</fullName>
    </recommendedName>
</protein>
<dbReference type="OrthoDB" id="5429664at2"/>
<evidence type="ECO:0000313" key="3">
    <source>
        <dbReference type="Proteomes" id="UP000006443"/>
    </source>
</evidence>
<accession>C0GH66</accession>
<evidence type="ECO:0000256" key="1">
    <source>
        <dbReference type="ARBA" id="ARBA00005721"/>
    </source>
</evidence>
<name>C0GH66_DETAL</name>